<name>A0A2W0HA72_9BACI</name>
<evidence type="ECO:0000256" key="1">
    <source>
        <dbReference type="SAM" id="MobiDB-lite"/>
    </source>
</evidence>
<evidence type="ECO:0000256" key="2">
    <source>
        <dbReference type="SAM" id="Phobius"/>
    </source>
</evidence>
<gene>
    <name evidence="3" type="ORF">CR205_05425</name>
</gene>
<keyword evidence="4" id="KW-1185">Reference proteome</keyword>
<feature type="compositionally biased region" description="Polar residues" evidence="1">
    <location>
        <begin position="64"/>
        <end position="73"/>
    </location>
</feature>
<dbReference type="Proteomes" id="UP000248066">
    <property type="component" value="Unassembled WGS sequence"/>
</dbReference>
<accession>A0A2W0HA72</accession>
<dbReference type="AlphaFoldDB" id="A0A2W0HA72"/>
<comment type="caution">
    <text evidence="3">The sequence shown here is derived from an EMBL/GenBank/DDBJ whole genome shotgun (WGS) entry which is preliminary data.</text>
</comment>
<feature type="transmembrane region" description="Helical" evidence="2">
    <location>
        <begin position="6"/>
        <end position="23"/>
    </location>
</feature>
<feature type="compositionally biased region" description="Basic and acidic residues" evidence="1">
    <location>
        <begin position="75"/>
        <end position="89"/>
    </location>
</feature>
<dbReference type="InterPro" id="IPR046118">
    <property type="entry name" value="DUF6115"/>
</dbReference>
<feature type="region of interest" description="Disordered" evidence="1">
    <location>
        <begin position="59"/>
        <end position="98"/>
    </location>
</feature>
<evidence type="ECO:0000313" key="3">
    <source>
        <dbReference type="EMBL" id="PYZ98037.1"/>
    </source>
</evidence>
<dbReference type="Pfam" id="PF19610">
    <property type="entry name" value="DUF6115"/>
    <property type="match status" value="1"/>
</dbReference>
<keyword evidence="2" id="KW-1133">Transmembrane helix</keyword>
<reference evidence="3 4" key="1">
    <citation type="submission" date="2017-10" db="EMBL/GenBank/DDBJ databases">
        <title>Bacillus sp. nov., a halophilic bacterium isolated from a Yangshapao Lake.</title>
        <authorList>
            <person name="Wang H."/>
        </authorList>
    </citation>
    <scope>NUCLEOTIDE SEQUENCE [LARGE SCALE GENOMIC DNA]</scope>
    <source>
        <strain evidence="3 4">YSP-3</strain>
    </source>
</reference>
<dbReference type="RefSeq" id="WP_110517712.1">
    <property type="nucleotide sequence ID" value="NZ_PDOF01000001.1"/>
</dbReference>
<dbReference type="EMBL" id="PDOF01000001">
    <property type="protein sequence ID" value="PYZ98037.1"/>
    <property type="molecule type" value="Genomic_DNA"/>
</dbReference>
<dbReference type="OrthoDB" id="1708317at2"/>
<proteinExistence type="predicted"/>
<keyword evidence="2" id="KW-0472">Membrane</keyword>
<evidence type="ECO:0000313" key="4">
    <source>
        <dbReference type="Proteomes" id="UP000248066"/>
    </source>
</evidence>
<organism evidence="3 4">
    <name type="scientific">Alteribacter lacisalsi</name>
    <dbReference type="NCBI Taxonomy" id="2045244"/>
    <lineage>
        <taxon>Bacteria</taxon>
        <taxon>Bacillati</taxon>
        <taxon>Bacillota</taxon>
        <taxon>Bacilli</taxon>
        <taxon>Bacillales</taxon>
        <taxon>Bacillaceae</taxon>
        <taxon>Alteribacter</taxon>
    </lineage>
</organism>
<keyword evidence="2" id="KW-0812">Transmembrane</keyword>
<protein>
    <submittedName>
        <fullName evidence="3">Uncharacterized protein</fullName>
    </submittedName>
</protein>
<sequence length="138" mass="15231">MVYFAVISLVLHSLSFYFIILLAKRNRDLPDEKARREIEDLLTACTEEMKQNNDELLDKLRTAGSGSENTAGNINEEKYSHAASERTAADGKGGAEASVSARSERVRILSGQGLSESEIAKEMGIGQGEVKLFLKFYN</sequence>